<dbReference type="EMBL" id="CAWUHC010000001">
    <property type="protein sequence ID" value="CAK7208170.1"/>
    <property type="molecule type" value="Genomic_DNA"/>
</dbReference>
<feature type="compositionally biased region" description="Basic and acidic residues" evidence="1">
    <location>
        <begin position="76"/>
        <end position="93"/>
    </location>
</feature>
<evidence type="ECO:0000313" key="3">
    <source>
        <dbReference type="Proteomes" id="UP001642406"/>
    </source>
</evidence>
<proteinExistence type="predicted"/>
<organism evidence="2 3">
    <name type="scientific">Sporothrix bragantina</name>
    <dbReference type="NCBI Taxonomy" id="671064"/>
    <lineage>
        <taxon>Eukaryota</taxon>
        <taxon>Fungi</taxon>
        <taxon>Dikarya</taxon>
        <taxon>Ascomycota</taxon>
        <taxon>Pezizomycotina</taxon>
        <taxon>Sordariomycetes</taxon>
        <taxon>Sordariomycetidae</taxon>
        <taxon>Ophiostomatales</taxon>
        <taxon>Ophiostomataceae</taxon>
        <taxon>Sporothrix</taxon>
    </lineage>
</organism>
<protein>
    <recommendedName>
        <fullName evidence="4">PiggyBac transposable element-derived protein domain-containing protein</fullName>
    </recommendedName>
</protein>
<comment type="caution">
    <text evidence="2">The sequence shown here is derived from an EMBL/GenBank/DDBJ whole genome shotgun (WGS) entry which is preliminary data.</text>
</comment>
<feature type="region of interest" description="Disordered" evidence="1">
    <location>
        <begin position="1"/>
        <end position="93"/>
    </location>
</feature>
<evidence type="ECO:0000313" key="2">
    <source>
        <dbReference type="EMBL" id="CAK7208170.1"/>
    </source>
</evidence>
<dbReference type="PANTHER" id="PTHR35392:SF3">
    <property type="entry name" value="ZN(2)-C6 FUNGAL-TYPE DOMAIN-CONTAINING PROTEIN"/>
    <property type="match status" value="1"/>
</dbReference>
<reference evidence="2 3" key="1">
    <citation type="submission" date="2024-01" db="EMBL/GenBank/DDBJ databases">
        <authorList>
            <person name="Allen C."/>
            <person name="Tagirdzhanova G."/>
        </authorList>
    </citation>
    <scope>NUCLEOTIDE SEQUENCE [LARGE SCALE GENOMIC DNA]</scope>
</reference>
<name>A0ABP0AJZ9_9PEZI</name>
<accession>A0ABP0AJZ9</accession>
<dbReference type="Proteomes" id="UP001642406">
    <property type="component" value="Unassembled WGS sequence"/>
</dbReference>
<keyword evidence="3" id="KW-1185">Reference proteome</keyword>
<dbReference type="InterPro" id="IPR052973">
    <property type="entry name" value="Fungal_sec-metab_reg_TF"/>
</dbReference>
<evidence type="ECO:0000256" key="1">
    <source>
        <dbReference type="SAM" id="MobiDB-lite"/>
    </source>
</evidence>
<dbReference type="PANTHER" id="PTHR35392">
    <property type="entry name" value="ZN(II)2CYS6 TRANSCRIPTION FACTOR (EUROFUNG)-RELATED-RELATED"/>
    <property type="match status" value="1"/>
</dbReference>
<sequence length="437" mass="49868">MAMAPEQREAPPSVPFTTAAAPHYTSPAPNTVMETHHHLNEPTAHGEMPVGPYMGDANFDTPAQSLSRPPAARRGPFKDQNDRQKTAQTRKDGSCIRCRMQRIRISDVVLSKTSQVKGHEWTLRWKDNTVLDDVGHWASSEIRIVRITEGYTNEYVELRVRKFIPQDGDSLDRSWVTPDGKSRSVRIPPYAVIEPEAIAPQYSTYIKKGLVACCTNVLSDQKHTLLWPTYWIAINMSRSQNNLSEKENFLLSNTLDLWMTVRLTTRSFEIVGQETLDMPTDILDETSPSYGKIPIPPVMGAQLDSVLIHQIQHSLKRNVLEGLHRMVTDNKTRTWLTTYLVTFILLHNAALVIKHDASYARKHGMKRRFAREDKVQQYYTGAITLLAYFHYCNKGVFPFTESAREQDIRNLANLDGESMQFVQFTRKYAIANTSFLK</sequence>
<evidence type="ECO:0008006" key="4">
    <source>
        <dbReference type="Google" id="ProtNLM"/>
    </source>
</evidence>
<gene>
    <name evidence="2" type="ORF">SBRCBS47491_000001</name>
</gene>